<proteinExistence type="predicted"/>
<keyword evidence="5" id="KW-1185">Reference proteome</keyword>
<reference evidence="4 5" key="1">
    <citation type="submission" date="2024-09" db="EMBL/GenBank/DDBJ databases">
        <authorList>
            <person name="Sun Q."/>
            <person name="Mori K."/>
        </authorList>
    </citation>
    <scope>NUCLEOTIDE SEQUENCE [LARGE SCALE GENOMIC DNA]</scope>
    <source>
        <strain evidence="4 5">CCM 7415</strain>
    </source>
</reference>
<evidence type="ECO:0000256" key="2">
    <source>
        <dbReference type="SAM" id="SignalP"/>
    </source>
</evidence>
<feature type="signal peptide" evidence="2">
    <location>
        <begin position="1"/>
        <end position="20"/>
    </location>
</feature>
<comment type="caution">
    <text evidence="4">The sequence shown here is derived from an EMBL/GenBank/DDBJ whole genome shotgun (WGS) entry which is preliminary data.</text>
</comment>
<dbReference type="RefSeq" id="WP_019952628.1">
    <property type="nucleotide sequence ID" value="NZ_JBHLVX010000049.1"/>
</dbReference>
<evidence type="ECO:0000313" key="4">
    <source>
        <dbReference type="EMBL" id="MFC0268667.1"/>
    </source>
</evidence>
<evidence type="ECO:0000256" key="1">
    <source>
        <dbReference type="SAM" id="MobiDB-lite"/>
    </source>
</evidence>
<organism evidence="4 5">
    <name type="scientific">Kushneria aurantia</name>
    <dbReference type="NCBI Taxonomy" id="504092"/>
    <lineage>
        <taxon>Bacteria</taxon>
        <taxon>Pseudomonadati</taxon>
        <taxon>Pseudomonadota</taxon>
        <taxon>Gammaproteobacteria</taxon>
        <taxon>Oceanospirillales</taxon>
        <taxon>Halomonadaceae</taxon>
        <taxon>Kushneria</taxon>
    </lineage>
</organism>
<keyword evidence="2" id="KW-0732">Signal</keyword>
<feature type="chain" id="PRO_5046987953" evidence="2">
    <location>
        <begin position="21"/>
        <end position="126"/>
    </location>
</feature>
<gene>
    <name evidence="4" type="ORF">ACFFHW_11870</name>
</gene>
<sequence>MKRFAAVVSASMLATGFAAAPVLAADQSSSQSGQAQQQAQNFSDEQLQNFAAASQEIAGISQNYTQQLQNAEGSEAQQSIREEANQQMVQAVQDNNLDVEEFNRIGQAVQNNPQMMQRVQQMAQQQ</sequence>
<dbReference type="Proteomes" id="UP001589814">
    <property type="component" value="Unassembled WGS sequence"/>
</dbReference>
<feature type="domain" description="DUF4168" evidence="3">
    <location>
        <begin position="43"/>
        <end position="119"/>
    </location>
</feature>
<dbReference type="InterPro" id="IPR025433">
    <property type="entry name" value="DUF4168"/>
</dbReference>
<dbReference type="Pfam" id="PF13767">
    <property type="entry name" value="DUF4168"/>
    <property type="match status" value="1"/>
</dbReference>
<evidence type="ECO:0000259" key="3">
    <source>
        <dbReference type="Pfam" id="PF13767"/>
    </source>
</evidence>
<protein>
    <submittedName>
        <fullName evidence="4">DUF4168 domain-containing protein</fullName>
    </submittedName>
</protein>
<feature type="compositionally biased region" description="Low complexity" evidence="1">
    <location>
        <begin position="26"/>
        <end position="40"/>
    </location>
</feature>
<dbReference type="EMBL" id="JBHLVX010000049">
    <property type="protein sequence ID" value="MFC0268667.1"/>
    <property type="molecule type" value="Genomic_DNA"/>
</dbReference>
<feature type="region of interest" description="Disordered" evidence="1">
    <location>
        <begin position="26"/>
        <end position="46"/>
    </location>
</feature>
<evidence type="ECO:0000313" key="5">
    <source>
        <dbReference type="Proteomes" id="UP001589814"/>
    </source>
</evidence>
<name>A0ABV6G4S3_9GAMM</name>
<accession>A0ABV6G4S3</accession>